<dbReference type="InterPro" id="IPR000792">
    <property type="entry name" value="Tscrpt_reg_LuxR_C"/>
</dbReference>
<dbReference type="SUPFAM" id="SSF48452">
    <property type="entry name" value="TPR-like"/>
    <property type="match status" value="1"/>
</dbReference>
<dbReference type="SUPFAM" id="SSF46894">
    <property type="entry name" value="C-terminal effector domain of the bipartite response regulators"/>
    <property type="match status" value="1"/>
</dbReference>
<dbReference type="Gene3D" id="1.25.40.10">
    <property type="entry name" value="Tetratricopeptide repeat domain"/>
    <property type="match status" value="1"/>
</dbReference>
<gene>
    <name evidence="3" type="ORF">ACFFRH_19940</name>
</gene>
<feature type="region of interest" description="Disordered" evidence="1">
    <location>
        <begin position="709"/>
        <end position="728"/>
    </location>
</feature>
<feature type="region of interest" description="Disordered" evidence="1">
    <location>
        <begin position="170"/>
        <end position="190"/>
    </location>
</feature>
<organism evidence="3 4">
    <name type="scientific">Streptosporangium vulgare</name>
    <dbReference type="NCBI Taxonomy" id="46190"/>
    <lineage>
        <taxon>Bacteria</taxon>
        <taxon>Bacillati</taxon>
        <taxon>Actinomycetota</taxon>
        <taxon>Actinomycetes</taxon>
        <taxon>Streptosporangiales</taxon>
        <taxon>Streptosporangiaceae</taxon>
        <taxon>Streptosporangium</taxon>
    </lineage>
</organism>
<dbReference type="InterPro" id="IPR016032">
    <property type="entry name" value="Sig_transdc_resp-reg_C-effctor"/>
</dbReference>
<evidence type="ECO:0000313" key="3">
    <source>
        <dbReference type="EMBL" id="MFB9677756.1"/>
    </source>
</evidence>
<accession>A0ABV5TFP7</accession>
<proteinExistence type="predicted"/>
<dbReference type="PANTHER" id="PTHR47691">
    <property type="entry name" value="REGULATOR-RELATED"/>
    <property type="match status" value="1"/>
</dbReference>
<dbReference type="InterPro" id="IPR027417">
    <property type="entry name" value="P-loop_NTPase"/>
</dbReference>
<dbReference type="InterPro" id="IPR036388">
    <property type="entry name" value="WH-like_DNA-bd_sf"/>
</dbReference>
<keyword evidence="4" id="KW-1185">Reference proteome</keyword>
<evidence type="ECO:0000256" key="1">
    <source>
        <dbReference type="SAM" id="MobiDB-lite"/>
    </source>
</evidence>
<comment type="caution">
    <text evidence="3">The sequence shown here is derived from an EMBL/GenBank/DDBJ whole genome shotgun (WGS) entry which is preliminary data.</text>
</comment>
<dbReference type="SMART" id="SM00421">
    <property type="entry name" value="HTH_LUXR"/>
    <property type="match status" value="1"/>
</dbReference>
<evidence type="ECO:0000259" key="2">
    <source>
        <dbReference type="PROSITE" id="PS50043"/>
    </source>
</evidence>
<dbReference type="Gene3D" id="1.10.10.10">
    <property type="entry name" value="Winged helix-like DNA-binding domain superfamily/Winged helix DNA-binding domain"/>
    <property type="match status" value="1"/>
</dbReference>
<feature type="compositionally biased region" description="Basic and acidic residues" evidence="1">
    <location>
        <begin position="710"/>
        <end position="728"/>
    </location>
</feature>
<reference evidence="3 4" key="1">
    <citation type="submission" date="2024-09" db="EMBL/GenBank/DDBJ databases">
        <authorList>
            <person name="Sun Q."/>
            <person name="Mori K."/>
        </authorList>
    </citation>
    <scope>NUCLEOTIDE SEQUENCE [LARGE SCALE GENOMIC DNA]</scope>
    <source>
        <strain evidence="3 4">JCM 3028</strain>
    </source>
</reference>
<dbReference type="InterPro" id="IPR011990">
    <property type="entry name" value="TPR-like_helical_dom_sf"/>
</dbReference>
<dbReference type="CDD" id="cd06170">
    <property type="entry name" value="LuxR_C_like"/>
    <property type="match status" value="1"/>
</dbReference>
<dbReference type="SUPFAM" id="SSF52540">
    <property type="entry name" value="P-loop containing nucleoside triphosphate hydrolases"/>
    <property type="match status" value="1"/>
</dbReference>
<dbReference type="Proteomes" id="UP001589610">
    <property type="component" value="Unassembled WGS sequence"/>
</dbReference>
<evidence type="ECO:0000313" key="4">
    <source>
        <dbReference type="Proteomes" id="UP001589610"/>
    </source>
</evidence>
<dbReference type="InterPro" id="IPR049945">
    <property type="entry name" value="AAA_22"/>
</dbReference>
<dbReference type="PRINTS" id="PR00038">
    <property type="entry name" value="HTHLUXR"/>
</dbReference>
<dbReference type="PRINTS" id="PR00364">
    <property type="entry name" value="DISEASERSIST"/>
</dbReference>
<dbReference type="Pfam" id="PF00196">
    <property type="entry name" value="GerE"/>
    <property type="match status" value="1"/>
</dbReference>
<dbReference type="PANTHER" id="PTHR47691:SF3">
    <property type="entry name" value="HTH-TYPE TRANSCRIPTIONAL REGULATOR RV0890C-RELATED"/>
    <property type="match status" value="1"/>
</dbReference>
<dbReference type="RefSeq" id="WP_386158486.1">
    <property type="nucleotide sequence ID" value="NZ_JBHMBS010000009.1"/>
</dbReference>
<feature type="compositionally biased region" description="Pro residues" evidence="1">
    <location>
        <begin position="170"/>
        <end position="180"/>
    </location>
</feature>
<dbReference type="InterPro" id="IPR058852">
    <property type="entry name" value="HTH_77"/>
</dbReference>
<sequence>MLMDEVALVTSRRWQATDLPPEVTSFVGRRHEMAEVKRLLSGARVVTLTGPGGVGKTRLALHVAADVQRAFPDGVWFVELAGLETPELLAGLVNEALEIRDVSHRPAVEVLIDHLREKRALLILDNCEHLLRACAVLAGALVRSAPYLRILATSRQALGISGEQTLVVPPLPLPPGPGDPRPSAEPSAQSESVRLFVERATAVLPDFTLTEANRSAVEQICRRLDGIPLAIELAVVRLRALSPEELLARLDNRFRLLTGGSPATLPRQQTLRALIDWSHALCTEKEQLLWARVSVFADGLDLDAAEAVCSGDGIDREEVVDLVIGLVGKSILLREDPPSASTTTRYRLLETIRQYGRERLVASGQERALQRLHRDHYRRLAAEAYAERFGPRQVSWLGRLKLDHANLRTALEYCFGESGETSVALGMATDLLYHWTTSHYLREGRRWLDLSLRCAGGPDEIRGRALWSNSWLAIIQADVVSATTMLEEARKLGERPGHEPVLAYVALYSGMIAMFRGDVDLAISLYEEAATRHRANDDPTGQALALVRLCLAHSFRGDWASAVSAGEECIALCDAHEEGWHRAYAMMALGIGVWSQGDAPRAEELEKESLRFNRSLDDLLGLGVNLEVLAWIAAAEGDHQRAARLLGVLETVWQTIGAPLSGFGHLTRYHEECEERTREALGKQSFDTVVRQGAKMRCDEAFAFALGEEAPSRGRSGEAEKPSPLTRRETEIAKLIAQGLSNKEIAASLTIAQRTAEGHVEHIMTKLGFHSRAQIAVWTGERIRNADGDRTPDA</sequence>
<dbReference type="Gene3D" id="3.40.50.300">
    <property type="entry name" value="P-loop containing nucleotide triphosphate hydrolases"/>
    <property type="match status" value="1"/>
</dbReference>
<protein>
    <submittedName>
        <fullName evidence="3">LuxR C-terminal-related transcriptional regulator</fullName>
    </submittedName>
</protein>
<dbReference type="Pfam" id="PF25872">
    <property type="entry name" value="HTH_77"/>
    <property type="match status" value="1"/>
</dbReference>
<feature type="domain" description="HTH luxR-type" evidence="2">
    <location>
        <begin position="718"/>
        <end position="783"/>
    </location>
</feature>
<dbReference type="PROSITE" id="PS50043">
    <property type="entry name" value="HTH_LUXR_2"/>
    <property type="match status" value="1"/>
</dbReference>
<dbReference type="Pfam" id="PF13401">
    <property type="entry name" value="AAA_22"/>
    <property type="match status" value="1"/>
</dbReference>
<name>A0ABV5TFP7_9ACTN</name>
<dbReference type="EMBL" id="JBHMBS010000009">
    <property type="protein sequence ID" value="MFB9677756.1"/>
    <property type="molecule type" value="Genomic_DNA"/>
</dbReference>